<dbReference type="Pfam" id="PF20149">
    <property type="entry name" value="DUF6532"/>
    <property type="match status" value="1"/>
</dbReference>
<evidence type="ECO:0000313" key="4">
    <source>
        <dbReference type="Proteomes" id="UP001140091"/>
    </source>
</evidence>
<dbReference type="AlphaFoldDB" id="A0A9W8IQB3"/>
<feature type="compositionally biased region" description="Polar residues" evidence="1">
    <location>
        <begin position="102"/>
        <end position="114"/>
    </location>
</feature>
<reference evidence="3" key="1">
    <citation type="submission" date="2022-06" db="EMBL/GenBank/DDBJ databases">
        <title>Genome Sequence of Candolleomyces eurysporus.</title>
        <authorList>
            <person name="Buettner E."/>
        </authorList>
    </citation>
    <scope>NUCLEOTIDE SEQUENCE</scope>
    <source>
        <strain evidence="3">VTCC 930004</strain>
    </source>
</reference>
<feature type="region of interest" description="Disordered" evidence="1">
    <location>
        <begin position="1"/>
        <end position="156"/>
    </location>
</feature>
<evidence type="ECO:0000256" key="1">
    <source>
        <dbReference type="SAM" id="MobiDB-lite"/>
    </source>
</evidence>
<feature type="compositionally biased region" description="Basic and acidic residues" evidence="1">
    <location>
        <begin position="1"/>
        <end position="10"/>
    </location>
</feature>
<dbReference type="Proteomes" id="UP001140091">
    <property type="component" value="Unassembled WGS sequence"/>
</dbReference>
<gene>
    <name evidence="3" type="ORF">H1R20_g16617</name>
</gene>
<evidence type="ECO:0000313" key="3">
    <source>
        <dbReference type="EMBL" id="KAJ2920477.1"/>
    </source>
</evidence>
<feature type="non-terminal residue" evidence="3">
    <location>
        <position position="1"/>
    </location>
</feature>
<feature type="compositionally biased region" description="Polar residues" evidence="1">
    <location>
        <begin position="72"/>
        <end position="85"/>
    </location>
</feature>
<name>A0A9W8IQB3_9AGAR</name>
<sequence length="421" mass="47717">MVKPQQERQGHSAAPVQHPRKVSSNNANMELESEQESERSSEGSQDEQPGIDEGDYDNIDLHESFERATWGQDDSPTNAKSQSDVSDSKNMEVDDKQDWRKTSTLSRSQKQCQAAEQPLWISHRHTTSTASNSTSKSALGAGVPSDCDTDDHSNKYSSDPHSIKVVIQQGARYPILTCQPPRIASVIRQAFLVSEHRIAFQNPYPPLANFDWFFRVILRDAAWGVGDDEIADQLKTNAPYGNLLAHLVKARFTHYQREIRDHTKSEARAVYQLKPGPGQEQRVKELLLDDTFVYGVDKHGNAINSEPYRHPAVVNMIQFFFADNRSIGQRQASSFKSTFTEEKHKARSKEKEVLIAMVAFSAAMLWAELLLWKSGSHSNAPFDADTYSTAYKHHAEALRKLQSNFPVWFHNLMHFLYVEGR</sequence>
<feature type="compositionally biased region" description="Basic and acidic residues" evidence="1">
    <location>
        <begin position="86"/>
        <end position="101"/>
    </location>
</feature>
<organism evidence="3 4">
    <name type="scientific">Candolleomyces eurysporus</name>
    <dbReference type="NCBI Taxonomy" id="2828524"/>
    <lineage>
        <taxon>Eukaryota</taxon>
        <taxon>Fungi</taxon>
        <taxon>Dikarya</taxon>
        <taxon>Basidiomycota</taxon>
        <taxon>Agaricomycotina</taxon>
        <taxon>Agaricomycetes</taxon>
        <taxon>Agaricomycetidae</taxon>
        <taxon>Agaricales</taxon>
        <taxon>Agaricineae</taxon>
        <taxon>Psathyrellaceae</taxon>
        <taxon>Candolleomyces</taxon>
    </lineage>
</organism>
<dbReference type="InterPro" id="IPR045341">
    <property type="entry name" value="DUF6532"/>
</dbReference>
<protein>
    <recommendedName>
        <fullName evidence="2">DUF6532 domain-containing protein</fullName>
    </recommendedName>
</protein>
<comment type="caution">
    <text evidence="3">The sequence shown here is derived from an EMBL/GenBank/DDBJ whole genome shotgun (WGS) entry which is preliminary data.</text>
</comment>
<dbReference type="OrthoDB" id="3225557at2759"/>
<proteinExistence type="predicted"/>
<feature type="compositionally biased region" description="Low complexity" evidence="1">
    <location>
        <begin position="127"/>
        <end position="138"/>
    </location>
</feature>
<dbReference type="EMBL" id="JANBPK010001910">
    <property type="protein sequence ID" value="KAJ2920477.1"/>
    <property type="molecule type" value="Genomic_DNA"/>
</dbReference>
<keyword evidence="4" id="KW-1185">Reference proteome</keyword>
<evidence type="ECO:0000259" key="2">
    <source>
        <dbReference type="Pfam" id="PF20149"/>
    </source>
</evidence>
<feature type="compositionally biased region" description="Acidic residues" evidence="1">
    <location>
        <begin position="49"/>
        <end position="58"/>
    </location>
</feature>
<accession>A0A9W8IQB3</accession>
<feature type="domain" description="DUF6532" evidence="2">
    <location>
        <begin position="197"/>
        <end position="401"/>
    </location>
</feature>